<dbReference type="SFLD" id="SFLDG01082">
    <property type="entry name" value="B12-binding_domain_containing"/>
    <property type="match status" value="1"/>
</dbReference>
<keyword evidence="8" id="KW-1185">Reference proteome</keyword>
<dbReference type="PANTHER" id="PTHR43409">
    <property type="entry name" value="ANAEROBIC MAGNESIUM-PROTOPORPHYRIN IX MONOMETHYL ESTER CYCLASE-RELATED"/>
    <property type="match status" value="1"/>
</dbReference>
<evidence type="ECO:0000256" key="3">
    <source>
        <dbReference type="ARBA" id="ARBA00022723"/>
    </source>
</evidence>
<evidence type="ECO:0000313" key="7">
    <source>
        <dbReference type="EMBL" id="RNA19004.1"/>
    </source>
</evidence>
<proteinExistence type="predicted"/>
<dbReference type="InterPro" id="IPR058240">
    <property type="entry name" value="rSAM_sf"/>
</dbReference>
<dbReference type="InterPro" id="IPR023404">
    <property type="entry name" value="rSAM_horseshoe"/>
</dbReference>
<evidence type="ECO:0000259" key="6">
    <source>
        <dbReference type="PROSITE" id="PS51918"/>
    </source>
</evidence>
<dbReference type="SMART" id="SM00729">
    <property type="entry name" value="Elp3"/>
    <property type="match status" value="1"/>
</dbReference>
<name>A0A3M7R6J8_BRAPC</name>
<dbReference type="SFLD" id="SFLDS00029">
    <property type="entry name" value="Radical_SAM"/>
    <property type="match status" value="1"/>
</dbReference>
<protein>
    <submittedName>
        <fullName evidence="7">Radical SAM domain</fullName>
    </submittedName>
</protein>
<accession>A0A3M7R6J8</accession>
<gene>
    <name evidence="7" type="ORF">BpHYR1_044921</name>
</gene>
<dbReference type="EMBL" id="REGN01004123">
    <property type="protein sequence ID" value="RNA19004.1"/>
    <property type="molecule type" value="Genomic_DNA"/>
</dbReference>
<dbReference type="Gene3D" id="3.80.30.20">
    <property type="entry name" value="tm_1862 like domain"/>
    <property type="match status" value="1"/>
</dbReference>
<dbReference type="OrthoDB" id="431409at2759"/>
<evidence type="ECO:0000256" key="2">
    <source>
        <dbReference type="ARBA" id="ARBA00022691"/>
    </source>
</evidence>
<dbReference type="Proteomes" id="UP000276133">
    <property type="component" value="Unassembled WGS sequence"/>
</dbReference>
<dbReference type="InterPro" id="IPR006638">
    <property type="entry name" value="Elp3/MiaA/NifB-like_rSAM"/>
</dbReference>
<dbReference type="GO" id="GO:0005829">
    <property type="term" value="C:cytosol"/>
    <property type="evidence" value="ECO:0007669"/>
    <property type="project" value="TreeGrafter"/>
</dbReference>
<feature type="domain" description="Radical SAM core" evidence="6">
    <location>
        <begin position="203"/>
        <end position="430"/>
    </location>
</feature>
<evidence type="ECO:0000313" key="8">
    <source>
        <dbReference type="Proteomes" id="UP000276133"/>
    </source>
</evidence>
<organism evidence="7 8">
    <name type="scientific">Brachionus plicatilis</name>
    <name type="common">Marine rotifer</name>
    <name type="synonym">Brachionus muelleri</name>
    <dbReference type="NCBI Taxonomy" id="10195"/>
    <lineage>
        <taxon>Eukaryota</taxon>
        <taxon>Metazoa</taxon>
        <taxon>Spiralia</taxon>
        <taxon>Gnathifera</taxon>
        <taxon>Rotifera</taxon>
        <taxon>Eurotatoria</taxon>
        <taxon>Monogononta</taxon>
        <taxon>Pseudotrocha</taxon>
        <taxon>Ploima</taxon>
        <taxon>Brachionidae</taxon>
        <taxon>Brachionus</taxon>
    </lineage>
</organism>
<reference evidence="7 8" key="1">
    <citation type="journal article" date="2018" name="Sci. Rep.">
        <title>Genomic signatures of local adaptation to the degree of environmental predictability in rotifers.</title>
        <authorList>
            <person name="Franch-Gras L."/>
            <person name="Hahn C."/>
            <person name="Garcia-Roger E.M."/>
            <person name="Carmona M.J."/>
            <person name="Serra M."/>
            <person name="Gomez A."/>
        </authorList>
    </citation>
    <scope>NUCLEOTIDE SEQUENCE [LARGE SCALE GENOMIC DNA]</scope>
    <source>
        <strain evidence="7">HYR1</strain>
    </source>
</reference>
<evidence type="ECO:0000256" key="4">
    <source>
        <dbReference type="ARBA" id="ARBA00023004"/>
    </source>
</evidence>
<dbReference type="PROSITE" id="PS51918">
    <property type="entry name" value="RADICAL_SAM"/>
    <property type="match status" value="1"/>
</dbReference>
<keyword evidence="2" id="KW-0949">S-adenosyl-L-methionine</keyword>
<keyword evidence="3" id="KW-0479">Metal-binding</keyword>
<dbReference type="InterPro" id="IPR051198">
    <property type="entry name" value="BchE-like"/>
</dbReference>
<dbReference type="Pfam" id="PF02310">
    <property type="entry name" value="B12-binding"/>
    <property type="match status" value="1"/>
</dbReference>
<comment type="cofactor">
    <cofactor evidence="1">
        <name>[4Fe-4S] cluster</name>
        <dbReference type="ChEBI" id="CHEBI:49883"/>
    </cofactor>
</comment>
<dbReference type="GO" id="GO:0046872">
    <property type="term" value="F:metal ion binding"/>
    <property type="evidence" value="ECO:0007669"/>
    <property type="project" value="UniProtKB-KW"/>
</dbReference>
<dbReference type="GO" id="GO:0031419">
    <property type="term" value="F:cobalamin binding"/>
    <property type="evidence" value="ECO:0007669"/>
    <property type="project" value="InterPro"/>
</dbReference>
<evidence type="ECO:0000256" key="1">
    <source>
        <dbReference type="ARBA" id="ARBA00001966"/>
    </source>
</evidence>
<sequence length="454" mass="52554">MKIHQFFCSFRVALVSLDWIRPKDPKIPLGHGSLLAKLTQSKRIAHKLTLNNYEFDVKKSFQLGDKNYFDSFCQSVCNKVLSSNPNLIAVGAFVWNEPHIQKIIFLLRNQMNYKQKIVIGGPQVTYAPRGTLEKFYPNVDFFIRGYAENSLDQFIVKLLDKTSDKINSIPGLHVAGLIDLGLQSVGSTNLESLPSPFLTSTIDLNRSFIRWESQRGCPFRCSFCQHRDNYTSRQSFCVKRIQQEIELFCDKNISQVNDIAVLDPTFNSGKNYLTVLDLFWKNGYKGKLALQTRMEMVNMDFLEKVEKLNEQGAKVVLECGIQSVIHEEMKIIKRLNNLKKIEQVSKNLRQRSIEFEVSLIFGLPKQNLDSFKRSLDFCVDKIKANKIDAWPLMILRGTELDRNKNLFGLKERLYVKVLILLCPKKECFLAFHMLLHQIRLVEMNGFKCWKFLNS</sequence>
<dbReference type="Pfam" id="PF04055">
    <property type="entry name" value="Radical_SAM"/>
    <property type="match status" value="1"/>
</dbReference>
<keyword evidence="5" id="KW-0411">Iron-sulfur</keyword>
<keyword evidence="4" id="KW-0408">Iron</keyword>
<dbReference type="InterPro" id="IPR007197">
    <property type="entry name" value="rSAM"/>
</dbReference>
<dbReference type="InterPro" id="IPR006158">
    <property type="entry name" value="Cobalamin-bd"/>
</dbReference>
<dbReference type="GO" id="GO:0003824">
    <property type="term" value="F:catalytic activity"/>
    <property type="evidence" value="ECO:0007669"/>
    <property type="project" value="InterPro"/>
</dbReference>
<evidence type="ECO:0000256" key="5">
    <source>
        <dbReference type="ARBA" id="ARBA00023014"/>
    </source>
</evidence>
<dbReference type="GO" id="GO:0051536">
    <property type="term" value="F:iron-sulfur cluster binding"/>
    <property type="evidence" value="ECO:0007669"/>
    <property type="project" value="UniProtKB-KW"/>
</dbReference>
<comment type="caution">
    <text evidence="7">The sequence shown here is derived from an EMBL/GenBank/DDBJ whole genome shotgun (WGS) entry which is preliminary data.</text>
</comment>
<dbReference type="PANTHER" id="PTHR43409:SF16">
    <property type="entry name" value="SLR0320 PROTEIN"/>
    <property type="match status" value="1"/>
</dbReference>
<dbReference type="AlphaFoldDB" id="A0A3M7R6J8"/>
<dbReference type="Gene3D" id="3.40.50.280">
    <property type="entry name" value="Cobalamin-binding domain"/>
    <property type="match status" value="1"/>
</dbReference>
<dbReference type="SUPFAM" id="SSF102114">
    <property type="entry name" value="Radical SAM enzymes"/>
    <property type="match status" value="1"/>
</dbReference>